<dbReference type="NCBIfam" id="NF033512">
    <property type="entry name" value="T2SS_chap_CpaB"/>
    <property type="match status" value="1"/>
</dbReference>
<reference evidence="3" key="1">
    <citation type="submission" date="2018-03" db="EMBL/GenBank/DDBJ databases">
        <authorList>
            <person name="Blom J."/>
        </authorList>
    </citation>
    <scope>NUCLEOTIDE SEQUENCE [LARGE SCALE GENOMIC DNA]</scope>
    <source>
        <strain evidence="3">KPC-SM-21</strain>
    </source>
</reference>
<dbReference type="OrthoDB" id="6710155at2"/>
<gene>
    <name evidence="2" type="ORF">KPC_0461</name>
</gene>
<dbReference type="RefSeq" id="WP_121972824.1">
    <property type="nucleotide sequence ID" value="NZ_OOGT01000012.1"/>
</dbReference>
<keyword evidence="1" id="KW-0472">Membrane</keyword>
<name>A0A2U3MVA2_9GAMM</name>
<evidence type="ECO:0000256" key="1">
    <source>
        <dbReference type="SAM" id="Phobius"/>
    </source>
</evidence>
<keyword evidence="3" id="KW-1185">Reference proteome</keyword>
<evidence type="ECO:0000313" key="3">
    <source>
        <dbReference type="Proteomes" id="UP000245974"/>
    </source>
</evidence>
<evidence type="ECO:0000313" key="2">
    <source>
        <dbReference type="EMBL" id="SPL69283.1"/>
    </source>
</evidence>
<keyword evidence="1" id="KW-0812">Transmembrane</keyword>
<dbReference type="EMBL" id="OOGT01000012">
    <property type="protein sequence ID" value="SPL69283.1"/>
    <property type="molecule type" value="Genomic_DNA"/>
</dbReference>
<dbReference type="InParanoid" id="A0A2U3MVA2"/>
<sequence>MKKLLSIILVAIILIAGLFYFFKPEADIALKMDTGHQSSEQLLSNHSNYPRKNNLGVSEDILKKAQAETQILNAVTPDQIDQRTIPDYFTNIEQGVLFQYDPLVIETKNVGDHIQFKLLKYGINRQATITNIEQVDEDIMRWTGVFDDLAADLNHFSITQSQKDNYSIIKVFTDKGNYVAEIKNGVGLATSINDELHDDEIHDHEHDHH</sequence>
<organism evidence="2 3">
    <name type="scientific">Acinetobacter stercoris</name>
    <dbReference type="NCBI Taxonomy" id="2126983"/>
    <lineage>
        <taxon>Bacteria</taxon>
        <taxon>Pseudomonadati</taxon>
        <taxon>Pseudomonadota</taxon>
        <taxon>Gammaproteobacteria</taxon>
        <taxon>Moraxellales</taxon>
        <taxon>Moraxellaceae</taxon>
        <taxon>Acinetobacter</taxon>
    </lineage>
</organism>
<dbReference type="AlphaFoldDB" id="A0A2U3MVA2"/>
<keyword evidence="1" id="KW-1133">Transmembrane helix</keyword>
<feature type="transmembrane region" description="Helical" evidence="1">
    <location>
        <begin position="6"/>
        <end position="22"/>
    </location>
</feature>
<dbReference type="Proteomes" id="UP000245974">
    <property type="component" value="Unassembled WGS sequence"/>
</dbReference>
<evidence type="ECO:0008006" key="4">
    <source>
        <dbReference type="Google" id="ProtNLM"/>
    </source>
</evidence>
<accession>A0A2U3MVA2</accession>
<proteinExistence type="predicted"/>
<protein>
    <recommendedName>
        <fullName evidence="4">Metalloprotease secretion chaperone CpaB</fullName>
    </recommendedName>
</protein>